<dbReference type="Proteomes" id="UP000765509">
    <property type="component" value="Unassembled WGS sequence"/>
</dbReference>
<gene>
    <name evidence="1" type="ORF">O181_122798</name>
</gene>
<reference evidence="1" key="1">
    <citation type="submission" date="2021-03" db="EMBL/GenBank/DDBJ databases">
        <title>Draft genome sequence of rust myrtle Austropuccinia psidii MF-1, a brazilian biotype.</title>
        <authorList>
            <person name="Quecine M.C."/>
            <person name="Pachon D.M.R."/>
            <person name="Bonatelli M.L."/>
            <person name="Correr F.H."/>
            <person name="Franceschini L.M."/>
            <person name="Leite T.F."/>
            <person name="Margarido G.R.A."/>
            <person name="Almeida C.A."/>
            <person name="Ferrarezi J.A."/>
            <person name="Labate C.A."/>
        </authorList>
    </citation>
    <scope>NUCLEOTIDE SEQUENCE</scope>
    <source>
        <strain evidence="1">MF-1</strain>
    </source>
</reference>
<dbReference type="AlphaFoldDB" id="A0A9Q3Q2K3"/>
<evidence type="ECO:0000313" key="1">
    <source>
        <dbReference type="EMBL" id="MBW0583083.1"/>
    </source>
</evidence>
<evidence type="ECO:0000313" key="2">
    <source>
        <dbReference type="Proteomes" id="UP000765509"/>
    </source>
</evidence>
<comment type="caution">
    <text evidence="1">The sequence shown here is derived from an EMBL/GenBank/DDBJ whole genome shotgun (WGS) entry which is preliminary data.</text>
</comment>
<name>A0A9Q3Q2K3_9BASI</name>
<protein>
    <submittedName>
        <fullName evidence="1">Uncharacterized protein</fullName>
    </submittedName>
</protein>
<accession>A0A9Q3Q2K3</accession>
<dbReference type="EMBL" id="AVOT02114207">
    <property type="protein sequence ID" value="MBW0583083.1"/>
    <property type="molecule type" value="Genomic_DNA"/>
</dbReference>
<proteinExistence type="predicted"/>
<keyword evidence="2" id="KW-1185">Reference proteome</keyword>
<organism evidence="1 2">
    <name type="scientific">Austropuccinia psidii MF-1</name>
    <dbReference type="NCBI Taxonomy" id="1389203"/>
    <lineage>
        <taxon>Eukaryota</taxon>
        <taxon>Fungi</taxon>
        <taxon>Dikarya</taxon>
        <taxon>Basidiomycota</taxon>
        <taxon>Pucciniomycotina</taxon>
        <taxon>Pucciniomycetes</taxon>
        <taxon>Pucciniales</taxon>
        <taxon>Sphaerophragmiaceae</taxon>
        <taxon>Austropuccinia</taxon>
    </lineage>
</organism>
<sequence>MLAHPHPPPDETPTLPSPLLTLTIFTLPQHPQDETTIPPSPLLTLPYPCLIFTLAYSPYPAAGPSSYASNTTFTPLMPAILTLVECLPNIPPMRLTILMLVKCHPTCLRRCLPSLRSQFPPDMPLTLLTIIMPAVRSNMPLMPPSHWPNPEVHL</sequence>